<gene>
    <name evidence="1" type="ORF">RPERSI_LOCUS28843</name>
</gene>
<organism evidence="1 2">
    <name type="scientific">Racocetra persica</name>
    <dbReference type="NCBI Taxonomy" id="160502"/>
    <lineage>
        <taxon>Eukaryota</taxon>
        <taxon>Fungi</taxon>
        <taxon>Fungi incertae sedis</taxon>
        <taxon>Mucoromycota</taxon>
        <taxon>Glomeromycotina</taxon>
        <taxon>Glomeromycetes</taxon>
        <taxon>Diversisporales</taxon>
        <taxon>Gigasporaceae</taxon>
        <taxon>Racocetra</taxon>
    </lineage>
</organism>
<feature type="non-terminal residue" evidence="1">
    <location>
        <position position="1"/>
    </location>
</feature>
<reference evidence="1" key="1">
    <citation type="submission" date="2021-06" db="EMBL/GenBank/DDBJ databases">
        <authorList>
            <person name="Kallberg Y."/>
            <person name="Tangrot J."/>
            <person name="Rosling A."/>
        </authorList>
    </citation>
    <scope>NUCLEOTIDE SEQUENCE</scope>
    <source>
        <strain evidence="1">MA461A</strain>
    </source>
</reference>
<evidence type="ECO:0000313" key="2">
    <source>
        <dbReference type="Proteomes" id="UP000789920"/>
    </source>
</evidence>
<sequence length="219" mass="25300">IHKCMNKSDILDFVSNNAYKEVDVILKICGYIVEELNDDLKVYVKWGESFYPLSKSTNYTNGRKCDVQFLSMSGVNVGEWEFSAKITATRIISDRCYSARINQSILNGLLEYNLSDEQAENICVPFLQFDGTSGQLLIENLVEGFYIVFPGPKFELPTKLRDIRKLKTSVCIIKSAMDMYKKTCEIIENLETTHHEFEDIFSEDEINTTKPMHYKYKYA</sequence>
<feature type="non-terminal residue" evidence="1">
    <location>
        <position position="219"/>
    </location>
</feature>
<dbReference type="EMBL" id="CAJVQC010106654">
    <property type="protein sequence ID" value="CAG8833495.1"/>
    <property type="molecule type" value="Genomic_DNA"/>
</dbReference>
<dbReference type="Proteomes" id="UP000789920">
    <property type="component" value="Unassembled WGS sequence"/>
</dbReference>
<name>A0ACA9SAE7_9GLOM</name>
<comment type="caution">
    <text evidence="1">The sequence shown here is derived from an EMBL/GenBank/DDBJ whole genome shotgun (WGS) entry which is preliminary data.</text>
</comment>
<proteinExistence type="predicted"/>
<protein>
    <submittedName>
        <fullName evidence="1">7731_t:CDS:1</fullName>
    </submittedName>
</protein>
<accession>A0ACA9SAE7</accession>
<keyword evidence="2" id="KW-1185">Reference proteome</keyword>
<evidence type="ECO:0000313" key="1">
    <source>
        <dbReference type="EMBL" id="CAG8833495.1"/>
    </source>
</evidence>